<evidence type="ECO:0000256" key="1">
    <source>
        <dbReference type="SAM" id="SignalP"/>
    </source>
</evidence>
<sequence length="173" mass="18454">MSHRPRRRPGPRRSPLLRTPSLLVSVAALAALAACGSDVEITSTGLSEEERAACEALVADLPDTLFDQERVETSGDGIGAAWGDPPVVLTCGAGDPEEFDAWARCSEIAGIGWYVPDSQMKDAESDVVMTAQSHSPRVSLAIPAAHRFNGPDTHLKTIGEVLGRHLTETQPCR</sequence>
<dbReference type="EMBL" id="JADCSA010000001">
    <property type="protein sequence ID" value="MBE7323390.1"/>
    <property type="molecule type" value="Genomic_DNA"/>
</dbReference>
<name>A0ABR9RPR1_9ACTN</name>
<dbReference type="PROSITE" id="PS51257">
    <property type="entry name" value="PROKAR_LIPOPROTEIN"/>
    <property type="match status" value="1"/>
</dbReference>
<dbReference type="RefSeq" id="WP_193636688.1">
    <property type="nucleotide sequence ID" value="NZ_JADCSA010000001.1"/>
</dbReference>
<dbReference type="Pfam" id="PF12028">
    <property type="entry name" value="DUF3515"/>
    <property type="match status" value="1"/>
</dbReference>
<feature type="chain" id="PRO_5045125822" evidence="1">
    <location>
        <begin position="31"/>
        <end position="173"/>
    </location>
</feature>
<organism evidence="2 3">
    <name type="scientific">Nocardioides malaquae</name>
    <dbReference type="NCBI Taxonomy" id="2773426"/>
    <lineage>
        <taxon>Bacteria</taxon>
        <taxon>Bacillati</taxon>
        <taxon>Actinomycetota</taxon>
        <taxon>Actinomycetes</taxon>
        <taxon>Propionibacteriales</taxon>
        <taxon>Nocardioidaceae</taxon>
        <taxon>Nocardioides</taxon>
    </lineage>
</organism>
<accession>A0ABR9RPR1</accession>
<dbReference type="InterPro" id="IPR021903">
    <property type="entry name" value="DUF3515"/>
</dbReference>
<keyword evidence="1" id="KW-0732">Signal</keyword>
<evidence type="ECO:0000313" key="2">
    <source>
        <dbReference type="EMBL" id="MBE7323390.1"/>
    </source>
</evidence>
<protein>
    <submittedName>
        <fullName evidence="2">DUF3515 domain-containing protein</fullName>
    </submittedName>
</protein>
<proteinExistence type="predicted"/>
<dbReference type="Proteomes" id="UP000756387">
    <property type="component" value="Unassembled WGS sequence"/>
</dbReference>
<reference evidence="2 3" key="1">
    <citation type="submission" date="2020-10" db="EMBL/GenBank/DDBJ databases">
        <title>Nocardioides sp. isolated from sludge.</title>
        <authorList>
            <person name="Zhang X."/>
        </authorList>
    </citation>
    <scope>NUCLEOTIDE SEQUENCE [LARGE SCALE GENOMIC DNA]</scope>
    <source>
        <strain evidence="2 3">Y6</strain>
    </source>
</reference>
<gene>
    <name evidence="2" type="ORF">IEQ44_01810</name>
</gene>
<keyword evidence="3" id="KW-1185">Reference proteome</keyword>
<comment type="caution">
    <text evidence="2">The sequence shown here is derived from an EMBL/GenBank/DDBJ whole genome shotgun (WGS) entry which is preliminary data.</text>
</comment>
<feature type="signal peptide" evidence="1">
    <location>
        <begin position="1"/>
        <end position="30"/>
    </location>
</feature>
<evidence type="ECO:0000313" key="3">
    <source>
        <dbReference type="Proteomes" id="UP000756387"/>
    </source>
</evidence>